<comment type="similarity">
    <text evidence="4 12">Belongs to the glycosyl hydrolase 30 family.</text>
</comment>
<dbReference type="GO" id="GO:0010605">
    <property type="term" value="P:negative regulation of macromolecule metabolic process"/>
    <property type="evidence" value="ECO:0007669"/>
    <property type="project" value="UniProtKB-ARBA"/>
</dbReference>
<dbReference type="GO" id="GO:0005774">
    <property type="term" value="C:vacuolar membrane"/>
    <property type="evidence" value="ECO:0007669"/>
    <property type="project" value="UniProtKB-ARBA"/>
</dbReference>
<evidence type="ECO:0000256" key="4">
    <source>
        <dbReference type="ARBA" id="ARBA00005382"/>
    </source>
</evidence>
<dbReference type="InterPro" id="IPR033453">
    <property type="entry name" value="Glyco_hydro_30_TIM-barrel"/>
</dbReference>
<dbReference type="EMBL" id="BT128105">
    <property type="protein sequence ID" value="AEE63066.1"/>
    <property type="molecule type" value="mRNA"/>
</dbReference>
<evidence type="ECO:0000256" key="12">
    <source>
        <dbReference type="RuleBase" id="RU361188"/>
    </source>
</evidence>
<name>J3JXY3_DENPD</name>
<dbReference type="Gene3D" id="3.20.20.80">
    <property type="entry name" value="Glycosidases"/>
    <property type="match status" value="1"/>
</dbReference>
<reference evidence="17" key="3">
    <citation type="submission" date="2024-08" db="UniProtKB">
        <authorList>
            <consortium name="EnsemblMetazoa"/>
        </authorList>
    </citation>
    <scope>IDENTIFICATION</scope>
</reference>
<dbReference type="GO" id="GO:0006066">
    <property type="term" value="P:alcohol metabolic process"/>
    <property type="evidence" value="ECO:0007669"/>
    <property type="project" value="UniProtKB-ARBA"/>
</dbReference>
<dbReference type="AlphaFoldDB" id="J3JXY3"/>
<reference evidence="18" key="2">
    <citation type="journal article" date="2013" name="Genome Biol.">
        <title>Draft genome of the mountain pine beetle, Dendroctonus ponderosae Hopkins, a major forest pest.</title>
        <authorList>
            <person name="Keeling C.I."/>
            <person name="Yuen M.M."/>
            <person name="Liao N.Y."/>
            <person name="Docking T.R."/>
            <person name="Chan S.K."/>
            <person name="Taylor G.A."/>
            <person name="Palmquist D.L."/>
            <person name="Jackman S.D."/>
            <person name="Nguyen A."/>
            <person name="Li M."/>
            <person name="Henderson H."/>
            <person name="Janes J.K."/>
            <person name="Zhao Y."/>
            <person name="Pandoh P."/>
            <person name="Moore R."/>
            <person name="Sperling F.A."/>
            <person name="Huber D.P."/>
            <person name="Birol I."/>
            <person name="Jones S.J."/>
            <person name="Bohlmann J."/>
        </authorList>
    </citation>
    <scope>NUCLEOTIDE SEQUENCE</scope>
</reference>
<evidence type="ECO:0000313" key="18">
    <source>
        <dbReference type="Proteomes" id="UP000019118"/>
    </source>
</evidence>
<comment type="catalytic activity">
    <reaction evidence="1">
        <text>a beta-D-glucosyl-(1&lt;-&gt;1')-N-acylsphing-4-enine + H2O = an N-acylsphing-4-enine + D-glucose</text>
        <dbReference type="Rhea" id="RHEA:13269"/>
        <dbReference type="ChEBI" id="CHEBI:4167"/>
        <dbReference type="ChEBI" id="CHEBI:15377"/>
        <dbReference type="ChEBI" id="CHEBI:22801"/>
        <dbReference type="ChEBI" id="CHEBI:52639"/>
        <dbReference type="EC" id="3.2.1.45"/>
    </reaction>
    <physiologicalReaction direction="left-to-right" evidence="1">
        <dbReference type="Rhea" id="RHEA:13270"/>
    </physiologicalReaction>
</comment>
<dbReference type="GO" id="GO:0051246">
    <property type="term" value="P:regulation of protein metabolic process"/>
    <property type="evidence" value="ECO:0007669"/>
    <property type="project" value="UniProtKB-ARBA"/>
</dbReference>
<dbReference type="GO" id="GO:0030163">
    <property type="term" value="P:protein catabolic process"/>
    <property type="evidence" value="ECO:0007669"/>
    <property type="project" value="UniProtKB-ARBA"/>
</dbReference>
<evidence type="ECO:0000256" key="10">
    <source>
        <dbReference type="ARBA" id="ARBA00050474"/>
    </source>
</evidence>
<dbReference type="GO" id="GO:0005764">
    <property type="term" value="C:lysosome"/>
    <property type="evidence" value="ECO:0007669"/>
    <property type="project" value="UniProtKB-ARBA"/>
</dbReference>
<dbReference type="GO" id="GO:0016758">
    <property type="term" value="F:hexosyltransferase activity"/>
    <property type="evidence" value="ECO:0007669"/>
    <property type="project" value="UniProtKB-ARBA"/>
</dbReference>
<evidence type="ECO:0000256" key="3">
    <source>
        <dbReference type="ARBA" id="ARBA00004991"/>
    </source>
</evidence>
<dbReference type="InterPro" id="IPR001139">
    <property type="entry name" value="Glyco_hydro_30"/>
</dbReference>
<evidence type="ECO:0000256" key="2">
    <source>
        <dbReference type="ARBA" id="ARBA00004760"/>
    </source>
</evidence>
<evidence type="ECO:0000259" key="15">
    <source>
        <dbReference type="Pfam" id="PF17189"/>
    </source>
</evidence>
<keyword evidence="8 12" id="KW-0746">Sphingolipid metabolism</keyword>
<dbReference type="GO" id="GO:0007040">
    <property type="term" value="P:lysosome organization"/>
    <property type="evidence" value="ECO:0007669"/>
    <property type="project" value="UniProtKB-ARBA"/>
</dbReference>
<dbReference type="GO" id="GO:0042391">
    <property type="term" value="P:regulation of membrane potential"/>
    <property type="evidence" value="ECO:0007669"/>
    <property type="project" value="UniProtKB-ARBA"/>
</dbReference>
<evidence type="ECO:0000256" key="8">
    <source>
        <dbReference type="ARBA" id="ARBA00022919"/>
    </source>
</evidence>
<feature type="chain" id="PRO_5044735017" description="Glucosylceramidase" evidence="13">
    <location>
        <begin position="17"/>
        <end position="504"/>
    </location>
</feature>
<dbReference type="Pfam" id="PF17189">
    <property type="entry name" value="Glyco_hydro_30C"/>
    <property type="match status" value="1"/>
</dbReference>
<dbReference type="EnsemblMetazoa" id="XM_019898034.1">
    <property type="protein sequence ID" value="XP_019753593.1"/>
    <property type="gene ID" value="LOC109532879"/>
</dbReference>
<dbReference type="PANTHER" id="PTHR11069">
    <property type="entry name" value="GLUCOSYLCERAMIDASE"/>
    <property type="match status" value="1"/>
</dbReference>
<dbReference type="Proteomes" id="UP000019118">
    <property type="component" value="Unassembled WGS sequence"/>
</dbReference>
<evidence type="ECO:0000256" key="13">
    <source>
        <dbReference type="SAM" id="SignalP"/>
    </source>
</evidence>
<dbReference type="GO" id="GO:0005102">
    <property type="term" value="F:signaling receptor binding"/>
    <property type="evidence" value="ECO:0007669"/>
    <property type="project" value="UniProtKB-ARBA"/>
</dbReference>
<reference evidence="16" key="1">
    <citation type="journal article" date="2012" name="Insect Biochem. Mol. Biol.">
        <title>Transcriptome and full-length cDNA resources for the mountain pine beetle, Dendroctonus ponderosae Hopkins, a major insect pest of pine forests.</title>
        <authorList>
            <person name="Keeling C.I."/>
            <person name="Henderson H."/>
            <person name="Li M."/>
            <person name="Yuen M."/>
            <person name="Clark E.L."/>
            <person name="Fraser J.D."/>
            <person name="Huber D.P."/>
            <person name="Liao N.Y."/>
            <person name="Roderick Docking T."/>
            <person name="Birol I."/>
            <person name="Chan S.K."/>
            <person name="Taylor G.A."/>
            <person name="Palmquist D."/>
            <person name="Jones S.J."/>
            <person name="Bohlmann J."/>
        </authorList>
    </citation>
    <scope>NUCLEOTIDE SEQUENCE</scope>
    <source>
        <tissue evidence="16">Midgut and adhering fatbody of emerged adults of both sexes after feeding on lodgepole pine for up to 64 h</tissue>
    </source>
</reference>
<keyword evidence="6 13" id="KW-0732">Signal</keyword>
<dbReference type="KEGG" id="dpa:109532879"/>
<evidence type="ECO:0000256" key="9">
    <source>
        <dbReference type="ARBA" id="ARBA00023098"/>
    </source>
</evidence>
<gene>
    <name evidence="17" type="primary">109542721</name>
</gene>
<dbReference type="GO" id="GO:0032006">
    <property type="term" value="P:regulation of TOR signaling"/>
    <property type="evidence" value="ECO:0007669"/>
    <property type="project" value="UniProtKB-ARBA"/>
</dbReference>
<evidence type="ECO:0000256" key="11">
    <source>
        <dbReference type="ARBA" id="ARBA00051345"/>
    </source>
</evidence>
<dbReference type="InterPro" id="IPR033452">
    <property type="entry name" value="GH30_C"/>
</dbReference>
<feature type="domain" description="Glycosyl hydrolase family 30 TIM-barrel" evidence="14">
    <location>
        <begin position="94"/>
        <end position="437"/>
    </location>
</feature>
<dbReference type="GO" id="GO:0016241">
    <property type="term" value="P:regulation of macroautophagy"/>
    <property type="evidence" value="ECO:0007669"/>
    <property type="project" value="UniProtKB-ARBA"/>
</dbReference>
<dbReference type="GO" id="GO:0008202">
    <property type="term" value="P:steroid metabolic process"/>
    <property type="evidence" value="ECO:0007669"/>
    <property type="project" value="UniProtKB-ARBA"/>
</dbReference>
<comment type="pathway">
    <text evidence="2">Lipid metabolism; sphingolipid metabolism.</text>
</comment>
<sequence length="504" mass="55575">MFKLWSFALLVAVALAENPCSFRATDSGGVCVCNSSYCDSVPSLASLASGQYQLYETSKTNLGFTSTTGSFANSTSEADATVTISNLTETYQTILGFGGAFTDATGINLNILTNASREFLIQSYFGDDGIQYSLGRVPIGGTDFSTRGYTYCDVEDDSLDSFALTDEDYEDKIPYILRAIELRGSAIKLFASAWSAPIWMKTNEAYNGFGRVESSYYDLWAEYYLKFFDAYLENNVTFWGVTTQNEPLDGLIGTSVPNNGFTSSEMVNWIKNSFGPTIRNSSYSDLKIMVHDDQRLLLPLLKYQVISDSDVLAYADGIAVHWYTDFITSASLLDFASSDDKDLFRLGTEACIDPTTDLGVTIDLGSWARGERYFKSIIEDLNYDFVGWVDWNMALNTSGGPNWIQNEVDGPIIVNTTSDEFYKQPMFYALGHFSKFVVTDSQRVAISTTDDDLDVIGFVRPDGLVAVVILNSDDDAKSVKIDIAGATEVVQISSNSMNTLLYSP</sequence>
<dbReference type="EnsemblMetazoa" id="XM_019912057.1">
    <property type="protein sequence ID" value="XP_019767616.1"/>
    <property type="gene ID" value="LOC109542721"/>
</dbReference>
<feature type="domain" description="Glycosyl hydrolase family 30 beta sandwich" evidence="15">
    <location>
        <begin position="440"/>
        <end position="500"/>
    </location>
</feature>
<accession>J3JXY3</accession>
<evidence type="ECO:0000256" key="6">
    <source>
        <dbReference type="ARBA" id="ARBA00022729"/>
    </source>
</evidence>
<dbReference type="SUPFAM" id="SSF51445">
    <property type="entry name" value="(Trans)glycosidases"/>
    <property type="match status" value="1"/>
</dbReference>
<comment type="catalytic activity">
    <reaction evidence="10">
        <text>a beta-D-glucosylceramide + H2O = an N-acyl-sphingoid base + D-glucose</text>
        <dbReference type="Rhea" id="RHEA:81447"/>
        <dbReference type="ChEBI" id="CHEBI:4167"/>
        <dbReference type="ChEBI" id="CHEBI:15377"/>
        <dbReference type="ChEBI" id="CHEBI:83264"/>
        <dbReference type="ChEBI" id="CHEBI:83273"/>
    </reaction>
    <physiologicalReaction direction="left-to-right" evidence="10">
        <dbReference type="Rhea" id="RHEA:81448"/>
    </physiologicalReaction>
</comment>
<dbReference type="OrthoDB" id="2160638at2759"/>
<proteinExistence type="evidence at transcript level"/>
<dbReference type="InterPro" id="IPR017853">
    <property type="entry name" value="GH"/>
</dbReference>
<dbReference type="PANTHER" id="PTHR11069:SF23">
    <property type="entry name" value="LYSOSOMAL ACID GLUCOSYLCERAMIDASE"/>
    <property type="match status" value="1"/>
</dbReference>
<organism evidence="16">
    <name type="scientific">Dendroctonus ponderosae</name>
    <name type="common">Mountain pine beetle</name>
    <dbReference type="NCBI Taxonomy" id="77166"/>
    <lineage>
        <taxon>Eukaryota</taxon>
        <taxon>Metazoa</taxon>
        <taxon>Ecdysozoa</taxon>
        <taxon>Arthropoda</taxon>
        <taxon>Hexapoda</taxon>
        <taxon>Insecta</taxon>
        <taxon>Pterygota</taxon>
        <taxon>Neoptera</taxon>
        <taxon>Endopterygota</taxon>
        <taxon>Coleoptera</taxon>
        <taxon>Polyphaga</taxon>
        <taxon>Cucujiformia</taxon>
        <taxon>Curculionidae</taxon>
        <taxon>Scolytinae</taxon>
        <taxon>Dendroctonus</taxon>
    </lineage>
</organism>
<feature type="signal peptide" evidence="13">
    <location>
        <begin position="1"/>
        <end position="16"/>
    </location>
</feature>
<evidence type="ECO:0000256" key="5">
    <source>
        <dbReference type="ARBA" id="ARBA00012658"/>
    </source>
</evidence>
<dbReference type="FunFam" id="3.20.20.80:FF:000030">
    <property type="entry name" value="Lysosomal acid glucosylceramidase"/>
    <property type="match status" value="1"/>
</dbReference>
<keyword evidence="12" id="KW-0326">Glycosidase</keyword>
<evidence type="ECO:0000259" key="14">
    <source>
        <dbReference type="Pfam" id="PF02055"/>
    </source>
</evidence>
<protein>
    <recommendedName>
        <fullName evidence="5 12">Glucosylceramidase</fullName>
        <ecNumber evidence="5 12">3.2.1.45</ecNumber>
    </recommendedName>
</protein>
<evidence type="ECO:0000313" key="17">
    <source>
        <dbReference type="EnsemblMetazoa" id="XP_019753593.1"/>
    </source>
</evidence>
<dbReference type="HOGENOM" id="CLU_014379_1_0_1"/>
<evidence type="ECO:0000256" key="1">
    <source>
        <dbReference type="ARBA" id="ARBA00001013"/>
    </source>
</evidence>
<keyword evidence="7 12" id="KW-0378">Hydrolase</keyword>
<comment type="pathway">
    <text evidence="3">Sphingolipid metabolism.</text>
</comment>
<evidence type="ECO:0000313" key="16">
    <source>
        <dbReference type="EMBL" id="AEE63066.1"/>
    </source>
</evidence>
<evidence type="ECO:0000256" key="7">
    <source>
        <dbReference type="ARBA" id="ARBA00022801"/>
    </source>
</evidence>
<keyword evidence="9 12" id="KW-0443">Lipid metabolism</keyword>
<dbReference type="GO" id="GO:0006914">
    <property type="term" value="P:autophagy"/>
    <property type="evidence" value="ECO:0007669"/>
    <property type="project" value="UniProtKB-ARBA"/>
</dbReference>
<dbReference type="GO" id="GO:0004348">
    <property type="term" value="F:glucosylceramidase activity"/>
    <property type="evidence" value="ECO:0007669"/>
    <property type="project" value="UniProtKB-EC"/>
</dbReference>
<dbReference type="GO" id="GO:0006680">
    <property type="term" value="P:glucosylceramide catabolic process"/>
    <property type="evidence" value="ECO:0007669"/>
    <property type="project" value="UniProtKB-ARBA"/>
</dbReference>
<dbReference type="Pfam" id="PF02055">
    <property type="entry name" value="Glyco_hydro_30"/>
    <property type="match status" value="1"/>
</dbReference>
<dbReference type="EC" id="3.2.1.45" evidence="5 12"/>
<comment type="catalytic activity">
    <reaction evidence="11">
        <text>an N-acyl-1-beta-D-glucosyl-15-methylhexadecasphing-4-enine + H2O = an N-acyl-15-methylhexadecasphing-4-enine + D-glucose</text>
        <dbReference type="Rhea" id="RHEA:34755"/>
        <dbReference type="ChEBI" id="CHEBI:4167"/>
        <dbReference type="ChEBI" id="CHEBI:15377"/>
        <dbReference type="ChEBI" id="CHEBI:70815"/>
        <dbReference type="ChEBI" id="CHEBI:70846"/>
    </reaction>
    <physiologicalReaction direction="left-to-right" evidence="11">
        <dbReference type="Rhea" id="RHEA:34756"/>
    </physiologicalReaction>
</comment>
<dbReference type="PRINTS" id="PR00843">
    <property type="entry name" value="GLHYDRLASE30"/>
</dbReference>
<keyword evidence="18" id="KW-1185">Reference proteome</keyword>